<dbReference type="InterPro" id="IPR010221">
    <property type="entry name" value="VCBS_dom"/>
</dbReference>
<organism evidence="3 4">
    <name type="scientific">Sinobacterium caligoides</name>
    <dbReference type="NCBI Taxonomy" id="933926"/>
    <lineage>
        <taxon>Bacteria</taxon>
        <taxon>Pseudomonadati</taxon>
        <taxon>Pseudomonadota</taxon>
        <taxon>Gammaproteobacteria</taxon>
        <taxon>Cellvibrionales</taxon>
        <taxon>Spongiibacteraceae</taxon>
        <taxon>Sinobacterium</taxon>
    </lineage>
</organism>
<dbReference type="NCBIfam" id="TIGR01965">
    <property type="entry name" value="VCBS_repeat"/>
    <property type="match status" value="8"/>
</dbReference>
<name>A0A3N2D5B8_9GAMM</name>
<keyword evidence="4" id="KW-1185">Reference proteome</keyword>
<feature type="non-terminal residue" evidence="3">
    <location>
        <position position="1123"/>
    </location>
</feature>
<dbReference type="Pfam" id="PF17963">
    <property type="entry name" value="Big_9"/>
    <property type="match status" value="1"/>
</dbReference>
<dbReference type="InterPro" id="IPR040853">
    <property type="entry name" value="RapA2_cadherin-like"/>
</dbReference>
<evidence type="ECO:0000259" key="2">
    <source>
        <dbReference type="Pfam" id="PF17803"/>
    </source>
</evidence>
<feature type="domain" description="RapA2 cadherin-like" evidence="2">
    <location>
        <begin position="250"/>
        <end position="319"/>
    </location>
</feature>
<evidence type="ECO:0000313" key="4">
    <source>
        <dbReference type="Proteomes" id="UP000275394"/>
    </source>
</evidence>
<accession>A0A3N2D5B8</accession>
<evidence type="ECO:0000256" key="1">
    <source>
        <dbReference type="SAM" id="MobiDB-lite"/>
    </source>
</evidence>
<feature type="compositionally biased region" description="Low complexity" evidence="1">
    <location>
        <begin position="12"/>
        <end position="26"/>
    </location>
</feature>
<dbReference type="Proteomes" id="UP000275394">
    <property type="component" value="Unassembled WGS sequence"/>
</dbReference>
<reference evidence="3 4" key="1">
    <citation type="submission" date="2018-11" db="EMBL/GenBank/DDBJ databases">
        <title>Genomic Encyclopedia of Type Strains, Phase IV (KMG-IV): sequencing the most valuable type-strain genomes for metagenomic binning, comparative biology and taxonomic classification.</title>
        <authorList>
            <person name="Goeker M."/>
        </authorList>
    </citation>
    <scope>NUCLEOTIDE SEQUENCE [LARGE SCALE GENOMIC DNA]</scope>
    <source>
        <strain evidence="3 4">DSM 100316</strain>
    </source>
</reference>
<feature type="domain" description="RapA2 cadherin-like" evidence="2">
    <location>
        <begin position="478"/>
        <end position="557"/>
    </location>
</feature>
<feature type="region of interest" description="Disordered" evidence="1">
    <location>
        <begin position="1093"/>
        <end position="1123"/>
    </location>
</feature>
<feature type="region of interest" description="Disordered" evidence="1">
    <location>
        <begin position="380"/>
        <end position="410"/>
    </location>
</feature>
<feature type="compositionally biased region" description="Polar residues" evidence="1">
    <location>
        <begin position="382"/>
        <end position="408"/>
    </location>
</feature>
<gene>
    <name evidence="3" type="ORF">EDC56_3775</name>
</gene>
<feature type="domain" description="RapA2 cadherin-like" evidence="2">
    <location>
        <begin position="715"/>
        <end position="798"/>
    </location>
</feature>
<dbReference type="Gene3D" id="2.60.40.10">
    <property type="entry name" value="Immunoglobulins"/>
    <property type="match status" value="7"/>
</dbReference>
<dbReference type="EMBL" id="RKHR01000009">
    <property type="protein sequence ID" value="ROR94959.1"/>
    <property type="molecule type" value="Genomic_DNA"/>
</dbReference>
<feature type="compositionally biased region" description="Polar residues" evidence="1">
    <location>
        <begin position="1106"/>
        <end position="1115"/>
    </location>
</feature>
<dbReference type="RefSeq" id="WP_211333764.1">
    <property type="nucleotide sequence ID" value="NZ_RKHR01000009.1"/>
</dbReference>
<dbReference type="Pfam" id="PF17803">
    <property type="entry name" value="Cadherin_4"/>
    <property type="match status" value="4"/>
</dbReference>
<feature type="compositionally biased region" description="Polar residues" evidence="1">
    <location>
        <begin position="27"/>
        <end position="49"/>
    </location>
</feature>
<dbReference type="InterPro" id="IPR013783">
    <property type="entry name" value="Ig-like_fold"/>
</dbReference>
<protein>
    <submittedName>
        <fullName evidence="3">VCBS repeat-containing protein</fullName>
    </submittedName>
</protein>
<sequence length="1123" mass="118214">MATDKHPELSETVTTTDQSDVTTSKQSNNASTEGLTKTLPSDSDQTTIADQHADTDDAKALAKEQEALADEKQEKLDDESKSEEALETEAEEEVVDELVVDEEEQSEVSEEELVNRRSNSSQQDLINATVFSEATAGFDTEAPESTPFDFLEEDNLPAAEVLKGGNSSQAQEDIMLVSQGSIGSSRATVWQVENNGEGEFGQLTVSGNGNWSFELANDNLNVQELAPGEVLSQTFVVSFADDFGRVISTEVTVSVVGTNDAPQFVGDSEGLLEESNVLGSSGQLNIVDVDASDQHSISFTDHSSDYGQFFINQDGAWRYELNESYAVESLSTGETITEQYPVTVTDRFGASNTEIITITITGSNDLPVIDASSVVSGAVAETEQSSDNQETLGSTLTSTGQMQSSDIDAQQGGVNDHRWQVLENDNLGTLTIDPITGQWHYSLANDLSEVQQLGQGETLTETFQVSVDDGEGGVATETVTITITGSNDAPFIDAESTLSGYVEADTAETILQTGGQLQSSDTDTGIGGQTNHQWAIVDGDNRVGELTINPDTGEWSYQVDKNAAEILHLSTGQTFEESFVVSVDDGHGGVTTETITVTIVATNEQPIIESSSVTFGDVHEDVSQDSSDMLTSQGGMVSSDSDSSIGGLGSHTWSVIDGNDSNIGNLSIDPASGEWVYQIANSDSQVQQLGVGETFQESFIVQVDDGLKDGKTTQVITITVTGTNDVPVIEGSSQLTGDVVEDDNASTLSTSGQMVSSDVDADDSLGGLDDHTWSVVADPSSTNLGSLTIDENTGEWTYEIDNGESQVQQLGAGDTFTESFTVQVDDGQGGITTEIVTVTVTGTNDVPVIEGSSQITGNVVEEADTTTLTTSGQMVSSDIDADSATGGLNDHSWSVITDPSSSNIGSLSIDADTGEWTYTIANSESQVQQLGVGESFEEQFTVQVDDGQGGITTEIVTVTVTGTNDVPVIEGSSQLTGDVVEDDNASTLTTSGQMVSSDVDADDSLGGLNDHTWSVIADPSNTNLGSLAIDENTGEWTYEIDNGESQVQQLGAGDTFTESFTVQVDDGQGGITTEIVTVTVTGTNDVPVIEGSSQITGSVTEDDDPTLSTSGQMVSSDIDADSA</sequence>
<proteinExistence type="predicted"/>
<evidence type="ECO:0000313" key="3">
    <source>
        <dbReference type="EMBL" id="ROR94959.1"/>
    </source>
</evidence>
<dbReference type="AlphaFoldDB" id="A0A3N2D5B8"/>
<feature type="domain" description="RapA2 cadherin-like" evidence="2">
    <location>
        <begin position="836"/>
        <end position="918"/>
    </location>
</feature>
<feature type="compositionally biased region" description="Acidic residues" evidence="1">
    <location>
        <begin position="85"/>
        <end position="112"/>
    </location>
</feature>
<comment type="caution">
    <text evidence="3">The sequence shown here is derived from an EMBL/GenBank/DDBJ whole genome shotgun (WGS) entry which is preliminary data.</text>
</comment>
<feature type="compositionally biased region" description="Basic and acidic residues" evidence="1">
    <location>
        <begin position="51"/>
        <end position="84"/>
    </location>
</feature>
<feature type="region of interest" description="Disordered" evidence="1">
    <location>
        <begin position="1"/>
        <end position="120"/>
    </location>
</feature>